<comment type="caution">
    <text evidence="1">The sequence shown here is derived from an EMBL/GenBank/DDBJ whole genome shotgun (WGS) entry which is preliminary data.</text>
</comment>
<evidence type="ECO:0000313" key="1">
    <source>
        <dbReference type="EMBL" id="HGB30540.1"/>
    </source>
</evidence>
<protein>
    <submittedName>
        <fullName evidence="1">Uncharacterized protein</fullName>
    </submittedName>
</protein>
<dbReference type="AlphaFoldDB" id="A0A7C3SMK6"/>
<sequence>MYYSVISFAPEPVLYTFDNVQDAIIGLSNINIIPQTCTLKDITLKETGELEIAGRSCNITKKGFEDFLKVLGIPVIYAKKVPYDVLIYDIRSIQQLNSGMEVTVLWRNDVSVSTIIKKKYSEISYSSILDTFASKPIKRIQASEDLMKISFIFKELSIPDQNSMFVGEFLYASLTSKKPLQICAGLYKIDCENSFIMPLLGKVVANYLKPADIRLLRFFDTFECYDSAIVSVVFDKFSKKKDSYLTQVDVVDIWKKTSSIFSKTDADLLFGFDENTRNYMINNVNAYKTQYKKAALLGQELPLSPITPFTYYEIANKITTVAHRLYNIWDQTNAELLGGSILQKMIFSKN</sequence>
<dbReference type="EMBL" id="DTGA01000036">
    <property type="protein sequence ID" value="HGB30540.1"/>
    <property type="molecule type" value="Genomic_DNA"/>
</dbReference>
<name>A0A7C3SMK6_9BACT</name>
<accession>A0A7C3SMK6</accession>
<gene>
    <name evidence="1" type="ORF">ENV35_01525</name>
</gene>
<proteinExistence type="predicted"/>
<reference evidence="1" key="1">
    <citation type="journal article" date="2020" name="mSystems">
        <title>Genome- and Community-Level Interaction Insights into Carbon Utilization and Element Cycling Functions of Hydrothermarchaeota in Hydrothermal Sediment.</title>
        <authorList>
            <person name="Zhou Z."/>
            <person name="Liu Y."/>
            <person name="Xu W."/>
            <person name="Pan J."/>
            <person name="Luo Z.H."/>
            <person name="Li M."/>
        </authorList>
    </citation>
    <scope>NUCLEOTIDE SEQUENCE [LARGE SCALE GENOMIC DNA]</scope>
    <source>
        <strain evidence="1">SpSt-751</strain>
    </source>
</reference>
<organism evidence="1">
    <name type="scientific">Dictyoglomus turgidum</name>
    <dbReference type="NCBI Taxonomy" id="513050"/>
    <lineage>
        <taxon>Bacteria</taxon>
        <taxon>Pseudomonadati</taxon>
        <taxon>Dictyoglomota</taxon>
        <taxon>Dictyoglomia</taxon>
        <taxon>Dictyoglomales</taxon>
        <taxon>Dictyoglomaceae</taxon>
        <taxon>Dictyoglomus</taxon>
    </lineage>
</organism>